<keyword evidence="3" id="KW-1185">Reference proteome</keyword>
<feature type="transmembrane region" description="Helical" evidence="1">
    <location>
        <begin position="108"/>
        <end position="126"/>
    </location>
</feature>
<gene>
    <name evidence="2" type="ORF">Q765_03330</name>
</gene>
<sequence length="132" mass="14063">MKNFRTNLVNVLVGISAALPTMYYTLKGIGGTDFDQTVGWVVSIIVGCVSGAVAALIANLIQGQCHQKAVEDNAEEKRSAEGSICATGVIAIIAAFTDISKFSWLPKAGLYIFVVAVLLWGVPALYKKITKK</sequence>
<dbReference type="RefSeq" id="WP_020212241.1">
    <property type="nucleotide sequence ID" value="NZ_JRLX01000002.1"/>
</dbReference>
<evidence type="ECO:0000256" key="1">
    <source>
        <dbReference type="SAM" id="Phobius"/>
    </source>
</evidence>
<reference evidence="2 3" key="1">
    <citation type="submission" date="2013-09" db="EMBL/GenBank/DDBJ databases">
        <authorList>
            <person name="Zeng Z."/>
            <person name="Chen C."/>
        </authorList>
    </citation>
    <scope>NUCLEOTIDE SEQUENCE [LARGE SCALE GENOMIC DNA]</scope>
    <source>
        <strain evidence="2 3">WB 3.3-2</strain>
    </source>
</reference>
<dbReference type="EMBL" id="JRLX01000002">
    <property type="protein sequence ID" value="KGO88100.1"/>
    <property type="molecule type" value="Genomic_DNA"/>
</dbReference>
<feature type="transmembrane region" description="Helical" evidence="1">
    <location>
        <begin position="82"/>
        <end position="102"/>
    </location>
</feature>
<name>A0A0A2MIF9_9FLAO</name>
<feature type="transmembrane region" description="Helical" evidence="1">
    <location>
        <begin position="38"/>
        <end position="61"/>
    </location>
</feature>
<dbReference type="AlphaFoldDB" id="A0A0A2MIF9"/>
<evidence type="ECO:0000313" key="2">
    <source>
        <dbReference type="EMBL" id="KGO88100.1"/>
    </source>
</evidence>
<keyword evidence="1" id="KW-1133">Transmembrane helix</keyword>
<comment type="caution">
    <text evidence="2">The sequence shown here is derived from an EMBL/GenBank/DDBJ whole genome shotgun (WGS) entry which is preliminary data.</text>
</comment>
<dbReference type="STRING" id="1121895.GCA_000378485_01112"/>
<protein>
    <submittedName>
        <fullName evidence="2">Uncharacterized protein</fullName>
    </submittedName>
</protein>
<organism evidence="2 3">
    <name type="scientific">Flavobacterium rivuli WB 3.3-2 = DSM 21788</name>
    <dbReference type="NCBI Taxonomy" id="1121895"/>
    <lineage>
        <taxon>Bacteria</taxon>
        <taxon>Pseudomonadati</taxon>
        <taxon>Bacteroidota</taxon>
        <taxon>Flavobacteriia</taxon>
        <taxon>Flavobacteriales</taxon>
        <taxon>Flavobacteriaceae</taxon>
        <taxon>Flavobacterium</taxon>
    </lineage>
</organism>
<keyword evidence="1" id="KW-0812">Transmembrane</keyword>
<dbReference type="Proteomes" id="UP000030152">
    <property type="component" value="Unassembled WGS sequence"/>
</dbReference>
<evidence type="ECO:0000313" key="3">
    <source>
        <dbReference type="Proteomes" id="UP000030152"/>
    </source>
</evidence>
<proteinExistence type="predicted"/>
<feature type="transmembrane region" description="Helical" evidence="1">
    <location>
        <begin position="7"/>
        <end position="26"/>
    </location>
</feature>
<keyword evidence="1" id="KW-0472">Membrane</keyword>
<accession>A0A0A2MIF9</accession>